<feature type="compositionally biased region" description="Low complexity" evidence="1">
    <location>
        <begin position="95"/>
        <end position="121"/>
    </location>
</feature>
<feature type="compositionally biased region" description="Low complexity" evidence="1">
    <location>
        <begin position="150"/>
        <end position="168"/>
    </location>
</feature>
<dbReference type="OrthoDB" id="2414723at2759"/>
<feature type="domain" description="Potassium channel tetramerisation-type BTB" evidence="2">
    <location>
        <begin position="269"/>
        <end position="359"/>
    </location>
</feature>
<evidence type="ECO:0000259" key="2">
    <source>
        <dbReference type="Pfam" id="PF02214"/>
    </source>
</evidence>
<keyword evidence="4" id="KW-1185">Reference proteome</keyword>
<dbReference type="AlphaFoldDB" id="A0A8H7SHB9"/>
<feature type="region of interest" description="Disordered" evidence="1">
    <location>
        <begin position="81"/>
        <end position="135"/>
    </location>
</feature>
<dbReference type="EMBL" id="JAEPRB010000001">
    <property type="protein sequence ID" value="KAG2228256.1"/>
    <property type="molecule type" value="Genomic_DNA"/>
</dbReference>
<dbReference type="InterPro" id="IPR011333">
    <property type="entry name" value="SKP1/BTB/POZ_sf"/>
</dbReference>
<dbReference type="InterPro" id="IPR003131">
    <property type="entry name" value="T1-type_BTB"/>
</dbReference>
<feature type="region of interest" description="Disordered" evidence="1">
    <location>
        <begin position="396"/>
        <end position="416"/>
    </location>
</feature>
<proteinExistence type="predicted"/>
<sequence>MNQEHNNGNRPNNNNYAFSFDYSLPTDFTTTNNNNNDIYQSMMNEGALFDTTTVIPDNLFEFITNDNPAGQFDPTSTIINDFNLQSTSPCPPTEQLPHSQQQLQQQQQIPSQSPPLLASAATVAPTTVGQKRTRDNAQIDNNNITATATTANTNKNKNTAAVNTNNNNEYEPPKQAVFVVVVGDRPFRLSWESLKSDGPKNFFTEYFRKHKTKRVMHIDRDPDMFSLVVHHLRGYHIQPRDELRNQALLSDANYYGLKRLRTFLLQYLFLNVGGRIFRLPWSLFKIEREPINYFTGPIWDRAMTPNGNGNQTSPFYIDRDPDLFQDIISHLRGYTIHIRDEIHRNNLIEDARYYAFMQLRDKLLASRQTLDGFISGQDCPEVLIYLQDIRPKNLIRPSPSLSSTDNNNKGTPLQYKRDGKPHSLFVQVSDFSLKVNQTDISSTISTKTKQNCDRILSVDFGEPTKKKLDTLKQGLSLKGDVDHAHVILDDSCAMTVDDRRIRHFEDMKDLDNWKQEGEKDGLKLCVKRAIAQVHAMDDERIILSLVRFEAISSRYELNMKRKFLSG</sequence>
<dbReference type="GO" id="GO:0051260">
    <property type="term" value="P:protein homooligomerization"/>
    <property type="evidence" value="ECO:0007669"/>
    <property type="project" value="InterPro"/>
</dbReference>
<protein>
    <recommendedName>
        <fullName evidence="2">Potassium channel tetramerisation-type BTB domain-containing protein</fullName>
    </recommendedName>
</protein>
<dbReference type="PANTHER" id="PTHR31758:SF2">
    <property type="entry name" value="BTB_POZ DOMAIN-CONTAINING PROTEIN YLR108C"/>
    <property type="match status" value="1"/>
</dbReference>
<feature type="domain" description="Potassium channel tetramerisation-type BTB" evidence="2">
    <location>
        <begin position="182"/>
        <end position="260"/>
    </location>
</feature>
<organism evidence="3 4">
    <name type="scientific">Circinella minor</name>
    <dbReference type="NCBI Taxonomy" id="1195481"/>
    <lineage>
        <taxon>Eukaryota</taxon>
        <taxon>Fungi</taxon>
        <taxon>Fungi incertae sedis</taxon>
        <taxon>Mucoromycota</taxon>
        <taxon>Mucoromycotina</taxon>
        <taxon>Mucoromycetes</taxon>
        <taxon>Mucorales</taxon>
        <taxon>Lichtheimiaceae</taxon>
        <taxon>Circinella</taxon>
    </lineage>
</organism>
<evidence type="ECO:0000313" key="4">
    <source>
        <dbReference type="Proteomes" id="UP000646827"/>
    </source>
</evidence>
<dbReference type="Gene3D" id="3.30.710.10">
    <property type="entry name" value="Potassium Channel Kv1.1, Chain A"/>
    <property type="match status" value="2"/>
</dbReference>
<accession>A0A8H7SHB9</accession>
<evidence type="ECO:0000313" key="3">
    <source>
        <dbReference type="EMBL" id="KAG2228256.1"/>
    </source>
</evidence>
<gene>
    <name evidence="3" type="ORF">INT45_011048</name>
</gene>
<comment type="caution">
    <text evidence="3">The sequence shown here is derived from an EMBL/GenBank/DDBJ whole genome shotgun (WGS) entry which is preliminary data.</text>
</comment>
<feature type="compositionally biased region" description="Polar residues" evidence="1">
    <location>
        <begin position="399"/>
        <end position="411"/>
    </location>
</feature>
<feature type="region of interest" description="Disordered" evidence="1">
    <location>
        <begin position="150"/>
        <end position="169"/>
    </location>
</feature>
<dbReference type="Pfam" id="PF02214">
    <property type="entry name" value="BTB_2"/>
    <property type="match status" value="2"/>
</dbReference>
<dbReference type="SUPFAM" id="SSF54695">
    <property type="entry name" value="POZ domain"/>
    <property type="match status" value="2"/>
</dbReference>
<name>A0A8H7SHB9_9FUNG</name>
<reference evidence="3 4" key="1">
    <citation type="submission" date="2020-12" db="EMBL/GenBank/DDBJ databases">
        <title>Metabolic potential, ecology and presence of endohyphal bacteria is reflected in genomic diversity of Mucoromycotina.</title>
        <authorList>
            <person name="Muszewska A."/>
            <person name="Okrasinska A."/>
            <person name="Steczkiewicz K."/>
            <person name="Drgas O."/>
            <person name="Orlowska M."/>
            <person name="Perlinska-Lenart U."/>
            <person name="Aleksandrzak-Piekarczyk T."/>
            <person name="Szatraj K."/>
            <person name="Zielenkiewicz U."/>
            <person name="Pilsyk S."/>
            <person name="Malc E."/>
            <person name="Mieczkowski P."/>
            <person name="Kruszewska J.S."/>
            <person name="Biernat P."/>
            <person name="Pawlowska J."/>
        </authorList>
    </citation>
    <scope>NUCLEOTIDE SEQUENCE [LARGE SCALE GENOMIC DNA]</scope>
    <source>
        <strain evidence="3 4">CBS 142.35</strain>
    </source>
</reference>
<dbReference type="Proteomes" id="UP000646827">
    <property type="component" value="Unassembled WGS sequence"/>
</dbReference>
<dbReference type="PANTHER" id="PTHR31758">
    <property type="entry name" value="BTB/POZ DOMAIN-CONTAINING PROTEIN YLR108C"/>
    <property type="match status" value="1"/>
</dbReference>
<evidence type="ECO:0000256" key="1">
    <source>
        <dbReference type="SAM" id="MobiDB-lite"/>
    </source>
</evidence>